<keyword evidence="3" id="KW-1185">Reference proteome</keyword>
<dbReference type="InterPro" id="IPR011333">
    <property type="entry name" value="SKP1/BTB/POZ_sf"/>
</dbReference>
<evidence type="ECO:0000313" key="3">
    <source>
        <dbReference type="Proteomes" id="UP000308652"/>
    </source>
</evidence>
<dbReference type="SUPFAM" id="SSF54695">
    <property type="entry name" value="POZ domain"/>
    <property type="match status" value="1"/>
</dbReference>
<reference evidence="2 3" key="1">
    <citation type="journal article" date="2019" name="Nat. Ecol. Evol.">
        <title>Megaphylogeny resolves global patterns of mushroom evolution.</title>
        <authorList>
            <person name="Varga T."/>
            <person name="Krizsan K."/>
            <person name="Foldi C."/>
            <person name="Dima B."/>
            <person name="Sanchez-Garcia M."/>
            <person name="Sanchez-Ramirez S."/>
            <person name="Szollosi G.J."/>
            <person name="Szarkandi J.G."/>
            <person name="Papp V."/>
            <person name="Albert L."/>
            <person name="Andreopoulos W."/>
            <person name="Angelini C."/>
            <person name="Antonin V."/>
            <person name="Barry K.W."/>
            <person name="Bougher N.L."/>
            <person name="Buchanan P."/>
            <person name="Buyck B."/>
            <person name="Bense V."/>
            <person name="Catcheside P."/>
            <person name="Chovatia M."/>
            <person name="Cooper J."/>
            <person name="Damon W."/>
            <person name="Desjardin D."/>
            <person name="Finy P."/>
            <person name="Geml J."/>
            <person name="Haridas S."/>
            <person name="Hughes K."/>
            <person name="Justo A."/>
            <person name="Karasinski D."/>
            <person name="Kautmanova I."/>
            <person name="Kiss B."/>
            <person name="Kocsube S."/>
            <person name="Kotiranta H."/>
            <person name="LaButti K.M."/>
            <person name="Lechner B.E."/>
            <person name="Liimatainen K."/>
            <person name="Lipzen A."/>
            <person name="Lukacs Z."/>
            <person name="Mihaltcheva S."/>
            <person name="Morgado L.N."/>
            <person name="Niskanen T."/>
            <person name="Noordeloos M.E."/>
            <person name="Ohm R.A."/>
            <person name="Ortiz-Santana B."/>
            <person name="Ovrebo C."/>
            <person name="Racz N."/>
            <person name="Riley R."/>
            <person name="Savchenko A."/>
            <person name="Shiryaev A."/>
            <person name="Soop K."/>
            <person name="Spirin V."/>
            <person name="Szebenyi C."/>
            <person name="Tomsovsky M."/>
            <person name="Tulloss R.E."/>
            <person name="Uehling J."/>
            <person name="Grigoriev I.V."/>
            <person name="Vagvolgyi C."/>
            <person name="Papp T."/>
            <person name="Martin F.M."/>
            <person name="Miettinen O."/>
            <person name="Hibbett D.S."/>
            <person name="Nagy L.G."/>
        </authorList>
    </citation>
    <scope>NUCLEOTIDE SEQUENCE [LARGE SCALE GENOMIC DNA]</scope>
    <source>
        <strain evidence="2 3">CBS 166.37</strain>
    </source>
</reference>
<dbReference type="Gene3D" id="3.30.710.10">
    <property type="entry name" value="Potassium Channel Kv1.1, Chain A"/>
    <property type="match status" value="1"/>
</dbReference>
<gene>
    <name evidence="2" type="ORF">BDQ12DRAFT_771209</name>
</gene>
<protein>
    <recommendedName>
        <fullName evidence="1">BTB domain-containing protein</fullName>
    </recommendedName>
</protein>
<organism evidence="2 3">
    <name type="scientific">Crucibulum laeve</name>
    <dbReference type="NCBI Taxonomy" id="68775"/>
    <lineage>
        <taxon>Eukaryota</taxon>
        <taxon>Fungi</taxon>
        <taxon>Dikarya</taxon>
        <taxon>Basidiomycota</taxon>
        <taxon>Agaricomycotina</taxon>
        <taxon>Agaricomycetes</taxon>
        <taxon>Agaricomycetidae</taxon>
        <taxon>Agaricales</taxon>
        <taxon>Agaricineae</taxon>
        <taxon>Nidulariaceae</taxon>
        <taxon>Crucibulum</taxon>
    </lineage>
</organism>
<evidence type="ECO:0000259" key="1">
    <source>
        <dbReference type="PROSITE" id="PS50097"/>
    </source>
</evidence>
<dbReference type="Pfam" id="PF00651">
    <property type="entry name" value="BTB"/>
    <property type="match status" value="1"/>
</dbReference>
<feature type="domain" description="BTB" evidence="1">
    <location>
        <begin position="47"/>
        <end position="115"/>
    </location>
</feature>
<dbReference type="OrthoDB" id="3036049at2759"/>
<proteinExistence type="predicted"/>
<name>A0A5C3LJR8_9AGAR</name>
<dbReference type="PROSITE" id="PS50097">
    <property type="entry name" value="BTB"/>
    <property type="match status" value="1"/>
</dbReference>
<sequence>MKSSLLQSRNIQLSGGNIFEIDALTQRIIYMNDQSPQNDPDLYFEDGNVIFQAQNTNFRLHRSIIATRSSVFRDMFSFPQHSDASDRVDGCVVICLPDSAEDMQSFFLAIYDFSYFNPYPCPVNAETVASVLAISHKYDASALFNRAHEHLSHVLPCTLDEWLEINGTGSVTFSPNRVVHALLKIIIVTSTINAVWLLPTALYILCNHPLERILDHPYWNSGEISESLKRNILVGYKKQLVSILHRVRDLTTYAPTDRCISQRLCTASVRAWDRSHRGKPIGWFSPMSKKDSCDASYYDALCKECAANLKPSIQNAKEEMWNSLPLNFGLPAWEELKRLKEGFTLVENAKGESIVAP</sequence>
<dbReference type="EMBL" id="ML213661">
    <property type="protein sequence ID" value="TFK32852.1"/>
    <property type="molecule type" value="Genomic_DNA"/>
</dbReference>
<dbReference type="Proteomes" id="UP000308652">
    <property type="component" value="Unassembled WGS sequence"/>
</dbReference>
<dbReference type="InterPro" id="IPR000210">
    <property type="entry name" value="BTB/POZ_dom"/>
</dbReference>
<dbReference type="SMART" id="SM00225">
    <property type="entry name" value="BTB"/>
    <property type="match status" value="1"/>
</dbReference>
<accession>A0A5C3LJR8</accession>
<dbReference type="AlphaFoldDB" id="A0A5C3LJR8"/>
<dbReference type="CDD" id="cd18186">
    <property type="entry name" value="BTB_POZ_ZBTB_KLHL-like"/>
    <property type="match status" value="1"/>
</dbReference>
<evidence type="ECO:0000313" key="2">
    <source>
        <dbReference type="EMBL" id="TFK32852.1"/>
    </source>
</evidence>